<dbReference type="AlphaFoldDB" id="A0A8T1R1X2"/>
<name>A0A8T1R1X2_CARIL</name>
<gene>
    <name evidence="1" type="ORF">CIPAW_03G125300</name>
</gene>
<evidence type="ECO:0000313" key="2">
    <source>
        <dbReference type="Proteomes" id="UP000811609"/>
    </source>
</evidence>
<organism evidence="1 2">
    <name type="scientific">Carya illinoinensis</name>
    <name type="common">Pecan</name>
    <dbReference type="NCBI Taxonomy" id="32201"/>
    <lineage>
        <taxon>Eukaryota</taxon>
        <taxon>Viridiplantae</taxon>
        <taxon>Streptophyta</taxon>
        <taxon>Embryophyta</taxon>
        <taxon>Tracheophyta</taxon>
        <taxon>Spermatophyta</taxon>
        <taxon>Magnoliopsida</taxon>
        <taxon>eudicotyledons</taxon>
        <taxon>Gunneridae</taxon>
        <taxon>Pentapetalae</taxon>
        <taxon>rosids</taxon>
        <taxon>fabids</taxon>
        <taxon>Fagales</taxon>
        <taxon>Juglandaceae</taxon>
        <taxon>Carya</taxon>
    </lineage>
</organism>
<dbReference type="Proteomes" id="UP000811609">
    <property type="component" value="Chromosome 3"/>
</dbReference>
<proteinExistence type="predicted"/>
<sequence>MSEALGSSATTSFSLPWLFLKRSLPSLVKSSVACEVNGRSSSRIVVHTTVVVSPWTNKIPTAKRSMPCL</sequence>
<dbReference type="EMBL" id="CM031811">
    <property type="protein sequence ID" value="KAG6660737.1"/>
    <property type="molecule type" value="Genomic_DNA"/>
</dbReference>
<evidence type="ECO:0000313" key="1">
    <source>
        <dbReference type="EMBL" id="KAG6660737.1"/>
    </source>
</evidence>
<comment type="caution">
    <text evidence="1">The sequence shown here is derived from an EMBL/GenBank/DDBJ whole genome shotgun (WGS) entry which is preliminary data.</text>
</comment>
<keyword evidence="2" id="KW-1185">Reference proteome</keyword>
<accession>A0A8T1R1X2</accession>
<protein>
    <submittedName>
        <fullName evidence="1">Uncharacterized protein</fullName>
    </submittedName>
</protein>
<reference evidence="1" key="1">
    <citation type="submission" date="2020-12" db="EMBL/GenBank/DDBJ databases">
        <title>WGS assembly of Carya illinoinensis cv. Pawnee.</title>
        <authorList>
            <person name="Platts A."/>
            <person name="Shu S."/>
            <person name="Wright S."/>
            <person name="Barry K."/>
            <person name="Edger P."/>
            <person name="Pires J.C."/>
            <person name="Schmutz J."/>
        </authorList>
    </citation>
    <scope>NUCLEOTIDE SEQUENCE</scope>
    <source>
        <tissue evidence="1">Leaf</tissue>
    </source>
</reference>